<reference evidence="1 2" key="1">
    <citation type="journal article" date="2012" name="J. Bacteriol.">
        <title>Twenty-one genome sequences from Pseudomonas species and 19 genome sequences from diverse bacteria isolated from the rhizosphere and endosphere of Populus deltoides.</title>
        <authorList>
            <person name="Brown S.D."/>
            <person name="Utturkar S.M."/>
            <person name="Klingeman D.M."/>
            <person name="Johnson C.M."/>
            <person name="Martin S.L."/>
            <person name="Land M.L."/>
            <person name="Lu T.Y."/>
            <person name="Schadt C.W."/>
            <person name="Doktycz M.J."/>
            <person name="Pelletier D.A."/>
        </authorList>
    </citation>
    <scope>NUCLEOTIDE SEQUENCE [LARGE SCALE GENOMIC DNA]</scope>
    <source>
        <strain evidence="1 2">CF314</strain>
    </source>
</reference>
<gene>
    <name evidence="1" type="ORF">PMI13_01204</name>
</gene>
<evidence type="ECO:0000313" key="2">
    <source>
        <dbReference type="Proteomes" id="UP000007509"/>
    </source>
</evidence>
<protein>
    <recommendedName>
        <fullName evidence="3">KWG repeat protein</fullName>
    </recommendedName>
</protein>
<keyword evidence="2" id="KW-1185">Reference proteome</keyword>
<evidence type="ECO:0000313" key="1">
    <source>
        <dbReference type="EMBL" id="EJL74464.1"/>
    </source>
</evidence>
<dbReference type="EMBL" id="AKJY01000014">
    <property type="protein sequence ID" value="EJL74464.1"/>
    <property type="molecule type" value="Genomic_DNA"/>
</dbReference>
<comment type="caution">
    <text evidence="1">The sequence shown here is derived from an EMBL/GenBank/DDBJ whole genome shotgun (WGS) entry which is preliminary data.</text>
</comment>
<organism evidence="1 2">
    <name type="scientific">Chryseobacterium populi</name>
    <dbReference type="NCBI Taxonomy" id="1144316"/>
    <lineage>
        <taxon>Bacteria</taxon>
        <taxon>Pseudomonadati</taxon>
        <taxon>Bacteroidota</taxon>
        <taxon>Flavobacteriia</taxon>
        <taxon>Flavobacteriales</taxon>
        <taxon>Weeksellaceae</taxon>
        <taxon>Chryseobacterium group</taxon>
        <taxon>Chryseobacterium</taxon>
    </lineage>
</organism>
<dbReference type="PATRIC" id="fig|1144316.3.peg.1209"/>
<evidence type="ECO:0008006" key="3">
    <source>
        <dbReference type="Google" id="ProtNLM"/>
    </source>
</evidence>
<sequence length="296" mass="35153">MLFFFISFLSSAQNKKLFFKTENDSIISVIDEKGNIIIEPFISEYHYNNNEEIQNGIIYISLKKEKKNYYVNREGKFLFYSYNNKEPDTPKEYSIRFSDKNGKTGIADLAGNILIPAKYDYVCPFNFGFVYYCQECYFDREKDTEYPSLTGAKTFGYLDRNGKEITVTDKKKNNKDTREEHGKYIPYQFSYNDFEKKILQKLKKNSEKINRINISEGDQLTFEIIKRPDQNIPYYFIKLYRFQENANFSTDNDDAVGFNFYADETGNIFVHHYQRDGNDYKKILVPLDEWLKHSDD</sequence>
<dbReference type="AlphaFoldDB" id="J3CM72"/>
<name>J3CM72_9FLAO</name>
<proteinExistence type="predicted"/>
<accession>J3CM72</accession>
<dbReference type="Proteomes" id="UP000007509">
    <property type="component" value="Unassembled WGS sequence"/>
</dbReference>